<gene>
    <name evidence="1" type="ORF">N7498_009941</name>
</gene>
<dbReference type="GeneID" id="83184298"/>
<dbReference type="Proteomes" id="UP001150904">
    <property type="component" value="Unassembled WGS sequence"/>
</dbReference>
<dbReference type="PANTHER" id="PTHR38111">
    <property type="entry name" value="ZN(2)-C6 FUNGAL-TYPE DOMAIN-CONTAINING PROTEIN-RELATED"/>
    <property type="match status" value="1"/>
</dbReference>
<dbReference type="Pfam" id="PF11951">
    <property type="entry name" value="Fungal_trans_2"/>
    <property type="match status" value="1"/>
</dbReference>
<dbReference type="RefSeq" id="XP_058303896.1">
    <property type="nucleotide sequence ID" value="XM_058456997.1"/>
</dbReference>
<sequence length="493" mass="55427">MFSHEKTVVEKQKAAEGAPVQWREASGHWARAPHLLGWHLATCNSPLAHPHSLGMPELTIAQCGEQRPQCQQCTRSNRSCPGYRRNPVFIQVNPAASSESSPQHHLSLIRTAYQQQLLGDFHEQYIPDIDHVSESRSWLSALLQLPFQTKASKASGLALCTAMLGRTRANPGLVRESLDLYTRGLRELQLALLSPSMVRHDETLAACLALAMYEIMECPGRQISGYYHHCRGLMSLIKLRGVDAHKSGFGHQLFLAIRAHGIMYDLGQLTPSFMANRVWIEKPWENTTKSPSDRITDCMAHLPRLFHDIETYTSLSCVEKEAMALDLIADFQFLDTSLQDIYNELKGSKTGPLYWSSLSRDFNSADPMKGPLFPIAFQFPDLKTAGNLMTYWATCALIWNAWNSIYEDFRHVAHGKITISPRDISSVIVNVCQSAEFCLHGTKSVRGGYIATMPLAICKEILQSHGNQPQQVEWIQRALKALENRGARILKYI</sequence>
<dbReference type="EMBL" id="JAPQKR010000016">
    <property type="protein sequence ID" value="KAJ5190956.1"/>
    <property type="molecule type" value="Genomic_DNA"/>
</dbReference>
<dbReference type="InterPro" id="IPR021858">
    <property type="entry name" value="Fun_TF"/>
</dbReference>
<comment type="caution">
    <text evidence="1">The sequence shown here is derived from an EMBL/GenBank/DDBJ whole genome shotgun (WGS) entry which is preliminary data.</text>
</comment>
<dbReference type="AlphaFoldDB" id="A0A9W9J820"/>
<accession>A0A9W9J820</accession>
<proteinExistence type="predicted"/>
<evidence type="ECO:0008006" key="3">
    <source>
        <dbReference type="Google" id="ProtNLM"/>
    </source>
</evidence>
<reference evidence="1" key="1">
    <citation type="submission" date="2022-12" db="EMBL/GenBank/DDBJ databases">
        <authorList>
            <person name="Petersen C."/>
        </authorList>
    </citation>
    <scope>NUCLEOTIDE SEQUENCE</scope>
    <source>
        <strain evidence="1">IBT 15544</strain>
    </source>
</reference>
<dbReference type="OrthoDB" id="4491390at2759"/>
<protein>
    <recommendedName>
        <fullName evidence="3">Zn(2)-C6 fungal-type domain-containing protein</fullName>
    </recommendedName>
</protein>
<reference evidence="1" key="2">
    <citation type="journal article" date="2023" name="IMA Fungus">
        <title>Comparative genomic study of the Penicillium genus elucidates a diverse pangenome and 15 lateral gene transfer events.</title>
        <authorList>
            <person name="Petersen C."/>
            <person name="Sorensen T."/>
            <person name="Nielsen M.R."/>
            <person name="Sondergaard T.E."/>
            <person name="Sorensen J.L."/>
            <person name="Fitzpatrick D.A."/>
            <person name="Frisvad J.C."/>
            <person name="Nielsen K.L."/>
        </authorList>
    </citation>
    <scope>NUCLEOTIDE SEQUENCE</scope>
    <source>
        <strain evidence="1">IBT 15544</strain>
    </source>
</reference>
<dbReference type="InterPro" id="IPR053178">
    <property type="entry name" value="Osmoadaptation_assoc"/>
</dbReference>
<organism evidence="1 2">
    <name type="scientific">Penicillium cinerascens</name>
    <dbReference type="NCBI Taxonomy" id="70096"/>
    <lineage>
        <taxon>Eukaryota</taxon>
        <taxon>Fungi</taxon>
        <taxon>Dikarya</taxon>
        <taxon>Ascomycota</taxon>
        <taxon>Pezizomycotina</taxon>
        <taxon>Eurotiomycetes</taxon>
        <taxon>Eurotiomycetidae</taxon>
        <taxon>Eurotiales</taxon>
        <taxon>Aspergillaceae</taxon>
        <taxon>Penicillium</taxon>
    </lineage>
</organism>
<dbReference type="PANTHER" id="PTHR38111:SF11">
    <property type="entry name" value="TRANSCRIPTION FACTOR DOMAIN-CONTAINING PROTEIN-RELATED"/>
    <property type="match status" value="1"/>
</dbReference>
<evidence type="ECO:0000313" key="2">
    <source>
        <dbReference type="Proteomes" id="UP001150904"/>
    </source>
</evidence>
<keyword evidence="2" id="KW-1185">Reference proteome</keyword>
<evidence type="ECO:0000313" key="1">
    <source>
        <dbReference type="EMBL" id="KAJ5190956.1"/>
    </source>
</evidence>
<name>A0A9W9J820_9EURO</name>